<dbReference type="InterPro" id="IPR017937">
    <property type="entry name" value="Thioredoxin_CS"/>
</dbReference>
<keyword evidence="2" id="KW-0812">Transmembrane</keyword>
<dbReference type="Gene3D" id="3.40.30.10">
    <property type="entry name" value="Glutaredoxin"/>
    <property type="match status" value="3"/>
</dbReference>
<accession>A0ABM1EP63</accession>
<dbReference type="PANTHER" id="PTHR46497">
    <property type="entry name" value="THIOREDOXIN DOMAIN-CONTAINING PROTEIN 11"/>
    <property type="match status" value="1"/>
</dbReference>
<dbReference type="SUPFAM" id="SSF52833">
    <property type="entry name" value="Thioredoxin-like"/>
    <property type="match status" value="2"/>
</dbReference>
<evidence type="ECO:0000313" key="5">
    <source>
        <dbReference type="RefSeq" id="XP_014673984.1"/>
    </source>
</evidence>
<dbReference type="InterPro" id="IPR036249">
    <property type="entry name" value="Thioredoxin-like_sf"/>
</dbReference>
<feature type="transmembrane region" description="Helical" evidence="2">
    <location>
        <begin position="27"/>
        <end position="49"/>
    </location>
</feature>
<keyword evidence="4" id="KW-1185">Reference proteome</keyword>
<organism evidence="4 5">
    <name type="scientific">Priapulus caudatus</name>
    <name type="common">Priapulid worm</name>
    <dbReference type="NCBI Taxonomy" id="37621"/>
    <lineage>
        <taxon>Eukaryota</taxon>
        <taxon>Metazoa</taxon>
        <taxon>Ecdysozoa</taxon>
        <taxon>Scalidophora</taxon>
        <taxon>Priapulida</taxon>
        <taxon>Priapulimorpha</taxon>
        <taxon>Priapulimorphida</taxon>
        <taxon>Priapulidae</taxon>
        <taxon>Priapulus</taxon>
    </lineage>
</organism>
<reference evidence="5" key="1">
    <citation type="submission" date="2025-08" db="UniProtKB">
        <authorList>
            <consortium name="RefSeq"/>
        </authorList>
    </citation>
    <scope>IDENTIFICATION</scope>
</reference>
<dbReference type="PROSITE" id="PS51352">
    <property type="entry name" value="THIOREDOXIN_2"/>
    <property type="match status" value="1"/>
</dbReference>
<keyword evidence="1" id="KW-0175">Coiled coil</keyword>
<protein>
    <submittedName>
        <fullName evidence="5">Thioredoxin domain-containing protein 11-like</fullName>
    </submittedName>
</protein>
<evidence type="ECO:0000256" key="1">
    <source>
        <dbReference type="SAM" id="Coils"/>
    </source>
</evidence>
<evidence type="ECO:0000313" key="4">
    <source>
        <dbReference type="Proteomes" id="UP000695022"/>
    </source>
</evidence>
<dbReference type="GeneID" id="106814200"/>
<keyword evidence="2" id="KW-1133">Transmembrane helix</keyword>
<name>A0ABM1EP63_PRICU</name>
<dbReference type="Proteomes" id="UP000695022">
    <property type="component" value="Unplaced"/>
</dbReference>
<feature type="non-terminal residue" evidence="5">
    <location>
        <position position="727"/>
    </location>
</feature>
<dbReference type="InterPro" id="IPR052792">
    <property type="entry name" value="Thioredoxin_dom-contain_11"/>
</dbReference>
<dbReference type="PROSITE" id="PS00194">
    <property type="entry name" value="THIOREDOXIN_1"/>
    <property type="match status" value="1"/>
</dbReference>
<dbReference type="PANTHER" id="PTHR46497:SF1">
    <property type="entry name" value="THIOREDOXIN DOMAIN-CONTAINING PROTEIN 11"/>
    <property type="match status" value="1"/>
</dbReference>
<keyword evidence="2" id="KW-0472">Membrane</keyword>
<feature type="coiled-coil region" evidence="1">
    <location>
        <begin position="361"/>
        <end position="388"/>
    </location>
</feature>
<sequence length="727" mass="81518">MAAPSEPDSATEEDDDNNVTSKRKTHYLYLIMSYRNTLCFAVSFIVTMVTMNPYNALRFPAADSSQSGRPAHSFFPTTSPVRDIYTGDMRQLAEEAKTADVAFVMYYAPWDADCLQARSEFMRTAQLLHNEVHFLAVNCWETSGICRKANTITSYPVLMLYPTWDKNSGIEYLGPVIATYMVKFLEVVVRPIIPLHTLKDVSTFVEQYDSVVLARFDFTTSPIPLGYGSYYLASIRAVAKSVFQPVRFGLVMSELWNTIGIDPFHNICLTRALNQTLIWPRTHTYTSEKLANWVLYYSMQHVHWVAPSGVKSQQLSAVMGDMPTLLLFTAFNPLSDFNNEYSMLREVVLQYGACATRGQQLDKLVAAIAAQRRRVQRVQREVQRACTRHRSTLAYDHAAAVAAATMMQHACCQSVVAQPQPNVTALTSCDLCALPLRRGGDDLDLCGATSVALASSRRRAAMSAHPAGCSELRPSYGSTHVLVLCCSSLGRCHGNAASTYDLFLREDYRILKADSLNRTCSRQTFAKKEGLRLASAVHVHEPHVQIEGLRCRTNKTLRFLAMDSVRYGMFASKLGAQLSSEKTAAVIVDKQNEVQYILNSNMPTTTANLAAFIANFTEGHLTRHLRSTTVPSSSDRSNKFPEYLRIQEVTSDTFHDVVLNDEVDVLLLYYAPWCGACSGFAHVYLSLAHYFRRAENLVLARINADMNDLPWQYTVEQYPTLIFFPAK</sequence>
<gene>
    <name evidence="5" type="primary">LOC106814200</name>
</gene>
<dbReference type="InterPro" id="IPR013766">
    <property type="entry name" value="Thioredoxin_domain"/>
</dbReference>
<feature type="domain" description="Thioredoxin" evidence="3">
    <location>
        <begin position="603"/>
        <end position="727"/>
    </location>
</feature>
<proteinExistence type="predicted"/>
<evidence type="ECO:0000259" key="3">
    <source>
        <dbReference type="PROSITE" id="PS51352"/>
    </source>
</evidence>
<dbReference type="Pfam" id="PF00085">
    <property type="entry name" value="Thioredoxin"/>
    <property type="match status" value="2"/>
</dbReference>
<dbReference type="RefSeq" id="XP_014673984.1">
    <property type="nucleotide sequence ID" value="XM_014818498.1"/>
</dbReference>
<evidence type="ECO:0000256" key="2">
    <source>
        <dbReference type="SAM" id="Phobius"/>
    </source>
</evidence>